<evidence type="ECO:0000313" key="2">
    <source>
        <dbReference type="EMBL" id="SDM43244.1"/>
    </source>
</evidence>
<dbReference type="InterPro" id="IPR023378">
    <property type="entry name" value="YheA/YmcA-like_dom_sf"/>
</dbReference>
<gene>
    <name evidence="2" type="ORF">SAMN05192554_102162</name>
</gene>
<sequence length="132" mass="14878">MSVETSGESTEETASVEQRARELGRALRDLPEYERFDEAQAAVEGSEEAQAKIEEFEQVRQEFMLARQTGQASQEDLEELQETQEELHDIPVMAEYLEAQNELDARLERVNSTISSELGLDFAEEASGCCND</sequence>
<organism evidence="2 3">
    <name type="scientific">Haloarchaeobius iranensis</name>
    <dbReference type="NCBI Taxonomy" id="996166"/>
    <lineage>
        <taxon>Archaea</taxon>
        <taxon>Methanobacteriati</taxon>
        <taxon>Methanobacteriota</taxon>
        <taxon>Stenosarchaea group</taxon>
        <taxon>Halobacteria</taxon>
        <taxon>Halobacteriales</taxon>
        <taxon>Halorubellaceae</taxon>
        <taxon>Haloarchaeobius</taxon>
    </lineage>
</organism>
<protein>
    <submittedName>
        <fullName evidence="2">Cell fate regulator YlbF, YheA/YmcA/DUF963 family (Controls sporulation, competence, biofilm development)</fullName>
    </submittedName>
</protein>
<reference evidence="2 3" key="1">
    <citation type="submission" date="2016-10" db="EMBL/GenBank/DDBJ databases">
        <authorList>
            <person name="de Groot N.N."/>
        </authorList>
    </citation>
    <scope>NUCLEOTIDE SEQUENCE [LARGE SCALE GENOMIC DNA]</scope>
    <source>
        <strain evidence="3">EB21,IBRC-M 10013,KCTC 4048</strain>
    </source>
</reference>
<feature type="compositionally biased region" description="Low complexity" evidence="1">
    <location>
        <begin position="1"/>
        <end position="17"/>
    </location>
</feature>
<dbReference type="Proteomes" id="UP000199370">
    <property type="component" value="Unassembled WGS sequence"/>
</dbReference>
<dbReference type="STRING" id="996166.SAMN05192554_102162"/>
<feature type="region of interest" description="Disordered" evidence="1">
    <location>
        <begin position="1"/>
        <end position="31"/>
    </location>
</feature>
<dbReference type="EMBL" id="FNIA01000002">
    <property type="protein sequence ID" value="SDM43244.1"/>
    <property type="molecule type" value="Genomic_DNA"/>
</dbReference>
<evidence type="ECO:0000256" key="1">
    <source>
        <dbReference type="SAM" id="MobiDB-lite"/>
    </source>
</evidence>
<dbReference type="Pfam" id="PF06133">
    <property type="entry name" value="Com_YlbF"/>
    <property type="match status" value="1"/>
</dbReference>
<dbReference type="SUPFAM" id="SSF158622">
    <property type="entry name" value="YheA/YmcA-like"/>
    <property type="match status" value="1"/>
</dbReference>
<accession>A0A1G9T697</accession>
<dbReference type="InterPro" id="IPR010368">
    <property type="entry name" value="Com_YlbF"/>
</dbReference>
<proteinExistence type="predicted"/>
<evidence type="ECO:0000313" key="3">
    <source>
        <dbReference type="Proteomes" id="UP000199370"/>
    </source>
</evidence>
<dbReference type="Gene3D" id="1.20.1500.10">
    <property type="entry name" value="YheA/YmcA-like"/>
    <property type="match status" value="1"/>
</dbReference>
<name>A0A1G9T697_9EURY</name>
<feature type="compositionally biased region" description="Basic and acidic residues" evidence="1">
    <location>
        <begin position="18"/>
        <end position="31"/>
    </location>
</feature>
<dbReference type="OrthoDB" id="211540at2157"/>
<keyword evidence="3" id="KW-1185">Reference proteome</keyword>
<dbReference type="RefSeq" id="WP_089731395.1">
    <property type="nucleotide sequence ID" value="NZ_FNIA01000002.1"/>
</dbReference>
<dbReference type="AlphaFoldDB" id="A0A1G9T697"/>